<sequence>MYFQSQHHQGKSSIHGVSRMQILSDRHLFLQGGNGSGDSGLVLSTDAKPRLKWTTDLHEKFVEAVNQLGGAEKATPKAVMKLMGIPGLTLYHSKSHLQKYRLSKNLHGLANNANRTNYADSPAGGDRTPEPSGPPLKTNTSIGPQPSKGLRFGEAPQMQTEIQRRLHEQLEVQRHLQISLEAQGKYLQTILEKAQETLGRQNSGSAELEAAKLQLSELISKVSIQGLNFTFPELKELQSLCTIAQKLQANQLTDCPVDSCLASCEGSQKDQEIHENGIALRPYSCSIFLGPKADVGAEKINLTWVGKAGFEKRFPSPVIEDEGRSFLQPSHLSMSIGCGSGDGSPAGGNNRKHDDVKILRYRPETILDSVKLESDHRPPPCNRTCYLKAKLDLNTREENGIASRCKQFDLNGFSWS</sequence>
<organism evidence="1 2">
    <name type="scientific">Melastoma candidum</name>
    <dbReference type="NCBI Taxonomy" id="119954"/>
    <lineage>
        <taxon>Eukaryota</taxon>
        <taxon>Viridiplantae</taxon>
        <taxon>Streptophyta</taxon>
        <taxon>Embryophyta</taxon>
        <taxon>Tracheophyta</taxon>
        <taxon>Spermatophyta</taxon>
        <taxon>Magnoliopsida</taxon>
        <taxon>eudicotyledons</taxon>
        <taxon>Gunneridae</taxon>
        <taxon>Pentapetalae</taxon>
        <taxon>rosids</taxon>
        <taxon>malvids</taxon>
        <taxon>Myrtales</taxon>
        <taxon>Melastomataceae</taxon>
        <taxon>Melastomatoideae</taxon>
        <taxon>Melastomateae</taxon>
        <taxon>Melastoma</taxon>
    </lineage>
</organism>
<proteinExistence type="predicted"/>
<evidence type="ECO:0000313" key="1">
    <source>
        <dbReference type="EMBL" id="KAI4378380.1"/>
    </source>
</evidence>
<evidence type="ECO:0000313" key="2">
    <source>
        <dbReference type="Proteomes" id="UP001057402"/>
    </source>
</evidence>
<accession>A0ACB9RI63</accession>
<gene>
    <name evidence="1" type="ORF">MLD38_015868</name>
</gene>
<name>A0ACB9RI63_9MYRT</name>
<keyword evidence="2" id="KW-1185">Reference proteome</keyword>
<dbReference type="EMBL" id="CM042883">
    <property type="protein sequence ID" value="KAI4378380.1"/>
    <property type="molecule type" value="Genomic_DNA"/>
</dbReference>
<protein>
    <submittedName>
        <fullName evidence="1">Uncharacterized protein</fullName>
    </submittedName>
</protein>
<reference evidence="2" key="1">
    <citation type="journal article" date="2023" name="Front. Plant Sci.">
        <title>Chromosomal-level genome assembly of Melastoma candidum provides insights into trichome evolution.</title>
        <authorList>
            <person name="Zhong Y."/>
            <person name="Wu W."/>
            <person name="Sun C."/>
            <person name="Zou P."/>
            <person name="Liu Y."/>
            <person name="Dai S."/>
            <person name="Zhou R."/>
        </authorList>
    </citation>
    <scope>NUCLEOTIDE SEQUENCE [LARGE SCALE GENOMIC DNA]</scope>
</reference>
<dbReference type="Proteomes" id="UP001057402">
    <property type="component" value="Chromosome 4"/>
</dbReference>
<comment type="caution">
    <text evidence="1">The sequence shown here is derived from an EMBL/GenBank/DDBJ whole genome shotgun (WGS) entry which is preliminary data.</text>
</comment>